<accession>A0ABT6ZKN7</accession>
<name>A0ABT6ZKN7_9ACTN</name>
<evidence type="ECO:0000256" key="3">
    <source>
        <dbReference type="ARBA" id="ARBA00022679"/>
    </source>
</evidence>
<sequence>MDINEVAMGVIINACNGRDKIDKAFDAMGQLDFDAARALLEEADKDLLQAHNAQTETIQAQAAGENTEYSLLFTHAQDTLMTITSEHRIAKNLLNVFEAMSAQIETLRA</sequence>
<keyword evidence="1" id="KW-0813">Transport</keyword>
<evidence type="ECO:0000256" key="2">
    <source>
        <dbReference type="ARBA" id="ARBA00022597"/>
    </source>
</evidence>
<gene>
    <name evidence="6" type="ORF">QJ043_03265</name>
</gene>
<dbReference type="InterPro" id="IPR003188">
    <property type="entry name" value="PTS_IIA_lac/cel"/>
</dbReference>
<evidence type="ECO:0000256" key="1">
    <source>
        <dbReference type="ARBA" id="ARBA00022448"/>
    </source>
</evidence>
<dbReference type="Gene3D" id="1.20.58.80">
    <property type="entry name" value="Phosphotransferase system, lactose/cellobiose-type IIA subunit"/>
    <property type="match status" value="1"/>
</dbReference>
<feature type="modified residue" description="Phosphohistidine; by HPr" evidence="5">
    <location>
        <position position="75"/>
    </location>
</feature>
<dbReference type="EMBL" id="JASJEX010000002">
    <property type="protein sequence ID" value="MDJ1129103.1"/>
    <property type="molecule type" value="Genomic_DNA"/>
</dbReference>
<keyword evidence="4" id="KW-0598">Phosphotransferase system</keyword>
<keyword evidence="7" id="KW-1185">Reference proteome</keyword>
<reference evidence="6" key="1">
    <citation type="submission" date="2023-05" db="EMBL/GenBank/DDBJ databases">
        <title>[olsenella] sp. nov., isolated from a pig farm feces dump.</title>
        <authorList>
            <person name="Chang Y.-H."/>
        </authorList>
    </citation>
    <scope>NUCLEOTIDE SEQUENCE</scope>
    <source>
        <strain evidence="6">YH-ols2217</strain>
    </source>
</reference>
<dbReference type="SUPFAM" id="SSF46973">
    <property type="entry name" value="Enzyme IIa from lactose specific PTS, IIa-lac"/>
    <property type="match status" value="1"/>
</dbReference>
<keyword evidence="3" id="KW-0808">Transferase</keyword>
<dbReference type="InterPro" id="IPR036542">
    <property type="entry name" value="PTS_IIA_lac/cel_sf"/>
</dbReference>
<dbReference type="PANTHER" id="PTHR34382:SF7">
    <property type="entry name" value="PTS SYSTEM N,N'-DIACETYLCHITOBIOSE-SPECIFIC EIIA COMPONENT"/>
    <property type="match status" value="1"/>
</dbReference>
<evidence type="ECO:0000313" key="7">
    <source>
        <dbReference type="Proteomes" id="UP001431693"/>
    </source>
</evidence>
<evidence type="ECO:0000256" key="5">
    <source>
        <dbReference type="PROSITE-ProRule" id="PRU00418"/>
    </source>
</evidence>
<evidence type="ECO:0000256" key="4">
    <source>
        <dbReference type="ARBA" id="ARBA00022683"/>
    </source>
</evidence>
<keyword evidence="2" id="KW-0762">Sugar transport</keyword>
<dbReference type="PANTHER" id="PTHR34382">
    <property type="entry name" value="PTS SYSTEM N,N'-DIACETYLCHITOBIOSE-SPECIFIC EIIA COMPONENT"/>
    <property type="match status" value="1"/>
</dbReference>
<comment type="caution">
    <text evidence="6">The sequence shown here is derived from an EMBL/GenBank/DDBJ whole genome shotgun (WGS) entry which is preliminary data.</text>
</comment>
<organism evidence="6 7">
    <name type="scientific">Kribbibacterium absianum</name>
    <dbReference type="NCBI Taxonomy" id="3044210"/>
    <lineage>
        <taxon>Bacteria</taxon>
        <taxon>Bacillati</taxon>
        <taxon>Actinomycetota</taxon>
        <taxon>Coriobacteriia</taxon>
        <taxon>Coriobacteriales</taxon>
        <taxon>Kribbibacteriaceae</taxon>
        <taxon>Kribbibacterium</taxon>
    </lineage>
</organism>
<proteinExistence type="predicted"/>
<evidence type="ECO:0000313" key="6">
    <source>
        <dbReference type="EMBL" id="MDJ1129103.1"/>
    </source>
</evidence>
<protein>
    <submittedName>
        <fullName evidence="6">PTS lactose/cellobiose transporter subunit IIA</fullName>
    </submittedName>
</protein>
<dbReference type="RefSeq" id="WP_283713837.1">
    <property type="nucleotide sequence ID" value="NZ_JASJEW010000007.1"/>
</dbReference>
<dbReference type="Proteomes" id="UP001431693">
    <property type="component" value="Unassembled WGS sequence"/>
</dbReference>
<dbReference type="PIRSF" id="PIRSF000699">
    <property type="entry name" value="PTS_IILac_III"/>
    <property type="match status" value="1"/>
</dbReference>
<dbReference type="Pfam" id="PF02255">
    <property type="entry name" value="PTS_IIA"/>
    <property type="match status" value="1"/>
</dbReference>
<dbReference type="PROSITE" id="PS51095">
    <property type="entry name" value="PTS_EIIA_TYPE_3"/>
    <property type="match status" value="1"/>
</dbReference>